<protein>
    <submittedName>
        <fullName evidence="1">Uncharacterized protein</fullName>
    </submittedName>
</protein>
<reference evidence="1 2" key="1">
    <citation type="submission" date="2024-11" db="EMBL/GenBank/DDBJ databases">
        <title>A near-complete genome assembly of Cinchona calisaya.</title>
        <authorList>
            <person name="Lian D.C."/>
            <person name="Zhao X.W."/>
            <person name="Wei L."/>
        </authorList>
    </citation>
    <scope>NUCLEOTIDE SEQUENCE [LARGE SCALE GENOMIC DNA]</scope>
    <source>
        <tissue evidence="1">Nenye</tissue>
    </source>
</reference>
<name>A0ABD2ZAT7_9GENT</name>
<dbReference type="InterPro" id="IPR021916">
    <property type="entry name" value="DUF3527"/>
</dbReference>
<dbReference type="Proteomes" id="UP001630127">
    <property type="component" value="Unassembled WGS sequence"/>
</dbReference>
<organism evidence="1 2">
    <name type="scientific">Cinchona calisaya</name>
    <dbReference type="NCBI Taxonomy" id="153742"/>
    <lineage>
        <taxon>Eukaryota</taxon>
        <taxon>Viridiplantae</taxon>
        <taxon>Streptophyta</taxon>
        <taxon>Embryophyta</taxon>
        <taxon>Tracheophyta</taxon>
        <taxon>Spermatophyta</taxon>
        <taxon>Magnoliopsida</taxon>
        <taxon>eudicotyledons</taxon>
        <taxon>Gunneridae</taxon>
        <taxon>Pentapetalae</taxon>
        <taxon>asterids</taxon>
        <taxon>lamiids</taxon>
        <taxon>Gentianales</taxon>
        <taxon>Rubiaceae</taxon>
        <taxon>Cinchonoideae</taxon>
        <taxon>Cinchoneae</taxon>
        <taxon>Cinchona</taxon>
    </lineage>
</organism>
<proteinExistence type="predicted"/>
<keyword evidence="2" id="KW-1185">Reference proteome</keyword>
<gene>
    <name evidence="1" type="ORF">ACH5RR_022956</name>
</gene>
<dbReference type="Pfam" id="PF12043">
    <property type="entry name" value="DUF3527"/>
    <property type="match status" value="1"/>
</dbReference>
<dbReference type="AlphaFoldDB" id="A0ABD2ZAT7"/>
<comment type="caution">
    <text evidence="1">The sequence shown here is derived from an EMBL/GenBank/DDBJ whole genome shotgun (WGS) entry which is preliminary data.</text>
</comment>
<dbReference type="PANTHER" id="PTHR31390:SF12">
    <property type="entry name" value="PUTATIVE (DUF3527)-RELATED"/>
    <property type="match status" value="1"/>
</dbReference>
<evidence type="ECO:0000313" key="2">
    <source>
        <dbReference type="Proteomes" id="UP001630127"/>
    </source>
</evidence>
<accession>A0ABD2ZAT7</accession>
<dbReference type="EMBL" id="JBJUIK010000010">
    <property type="protein sequence ID" value="KAL3516054.1"/>
    <property type="molecule type" value="Genomic_DNA"/>
</dbReference>
<sequence>MDWWRLSWDAVSSRFPQSSEGQSSLKTPRNGDRTLTFSVYSVHKIKKKTGSWVNNGPKEKSCGFGYDIVGQMKISRSFFSELNAECCSYQFLVTESVLYDVNIANGDKGAPEVSPNREIAAIIFKEPAAKCNGRSTTVILPGGFHSLPSDGAPSSIVHRWKSGGLCDCGGWDVGCKLKVLANHKKGLTPAMSCSMTEHMNLFIQVLALCL</sequence>
<evidence type="ECO:0000313" key="1">
    <source>
        <dbReference type="EMBL" id="KAL3516054.1"/>
    </source>
</evidence>
<dbReference type="PANTHER" id="PTHR31390">
    <property type="entry name" value="EXPRESSED PROTEIN"/>
    <property type="match status" value="1"/>
</dbReference>